<accession>L0DI04</accession>
<organism evidence="1 2">
    <name type="scientific">Singulisphaera acidiphila (strain ATCC BAA-1392 / DSM 18658 / VKM B-2454 / MOB10)</name>
    <dbReference type="NCBI Taxonomy" id="886293"/>
    <lineage>
        <taxon>Bacteria</taxon>
        <taxon>Pseudomonadati</taxon>
        <taxon>Planctomycetota</taxon>
        <taxon>Planctomycetia</taxon>
        <taxon>Isosphaerales</taxon>
        <taxon>Isosphaeraceae</taxon>
        <taxon>Singulisphaera</taxon>
    </lineage>
</organism>
<gene>
    <name evidence="1" type="ordered locus">Sinac_4236</name>
</gene>
<proteinExistence type="predicted"/>
<dbReference type="HOGENOM" id="CLU_3066215_0_0_0"/>
<keyword evidence="2" id="KW-1185">Reference proteome</keyword>
<sequence>MTCRMLLIVVLLIAIVFKGYTLGRRSLNLLIWVGCSPYLESCQEPLAPPSVAA</sequence>
<evidence type="ECO:0000313" key="1">
    <source>
        <dbReference type="EMBL" id="AGA28438.1"/>
    </source>
</evidence>
<dbReference type="STRING" id="886293.Sinac_4236"/>
<name>L0DI04_SINAD</name>
<protein>
    <submittedName>
        <fullName evidence="1">Uncharacterized protein</fullName>
    </submittedName>
</protein>
<dbReference type="Proteomes" id="UP000010798">
    <property type="component" value="Chromosome"/>
</dbReference>
<reference evidence="1 2" key="1">
    <citation type="submission" date="2012-02" db="EMBL/GenBank/DDBJ databases">
        <title>Complete sequence of chromosome of Singulisphaera acidiphila DSM 18658.</title>
        <authorList>
            <consortium name="US DOE Joint Genome Institute (JGI-PGF)"/>
            <person name="Lucas S."/>
            <person name="Copeland A."/>
            <person name="Lapidus A."/>
            <person name="Glavina del Rio T."/>
            <person name="Dalin E."/>
            <person name="Tice H."/>
            <person name="Bruce D."/>
            <person name="Goodwin L."/>
            <person name="Pitluck S."/>
            <person name="Peters L."/>
            <person name="Ovchinnikova G."/>
            <person name="Chertkov O."/>
            <person name="Kyrpides N."/>
            <person name="Mavromatis K."/>
            <person name="Ivanova N."/>
            <person name="Brettin T."/>
            <person name="Detter J.C."/>
            <person name="Han C."/>
            <person name="Larimer F."/>
            <person name="Land M."/>
            <person name="Hauser L."/>
            <person name="Markowitz V."/>
            <person name="Cheng J.-F."/>
            <person name="Hugenholtz P."/>
            <person name="Woyke T."/>
            <person name="Wu D."/>
            <person name="Tindall B."/>
            <person name="Pomrenke H."/>
            <person name="Brambilla E."/>
            <person name="Klenk H.-P."/>
            <person name="Eisen J.A."/>
        </authorList>
    </citation>
    <scope>NUCLEOTIDE SEQUENCE [LARGE SCALE GENOMIC DNA]</scope>
    <source>
        <strain evidence="2">ATCC BAA-1392 / DSM 18658 / VKM B-2454 / MOB10</strain>
    </source>
</reference>
<evidence type="ECO:0000313" key="2">
    <source>
        <dbReference type="Proteomes" id="UP000010798"/>
    </source>
</evidence>
<dbReference type="EMBL" id="CP003364">
    <property type="protein sequence ID" value="AGA28438.1"/>
    <property type="molecule type" value="Genomic_DNA"/>
</dbReference>
<dbReference type="KEGG" id="saci:Sinac_4236"/>
<dbReference type="AlphaFoldDB" id="L0DI04"/>